<organism evidence="9 10">
    <name type="scientific">Paenibacillus puldeungensis</name>
    <dbReference type="NCBI Taxonomy" id="696536"/>
    <lineage>
        <taxon>Bacteria</taxon>
        <taxon>Bacillati</taxon>
        <taxon>Bacillota</taxon>
        <taxon>Bacilli</taxon>
        <taxon>Bacillales</taxon>
        <taxon>Paenibacillaceae</taxon>
        <taxon>Paenibacillus</taxon>
    </lineage>
</organism>
<dbReference type="CDD" id="cd06550">
    <property type="entry name" value="TM_ABC_iron-siderophores_like"/>
    <property type="match status" value="1"/>
</dbReference>
<protein>
    <submittedName>
        <fullName evidence="9">FecCD family ABC transporter permease</fullName>
    </submittedName>
</protein>
<reference evidence="10" key="1">
    <citation type="journal article" date="2019" name="Int. J. Syst. Evol. Microbiol.">
        <title>The Global Catalogue of Microorganisms (GCM) 10K type strain sequencing project: providing services to taxonomists for standard genome sequencing and annotation.</title>
        <authorList>
            <consortium name="The Broad Institute Genomics Platform"/>
            <consortium name="The Broad Institute Genome Sequencing Center for Infectious Disease"/>
            <person name="Wu L."/>
            <person name="Ma J."/>
        </authorList>
    </citation>
    <scope>NUCLEOTIDE SEQUENCE [LARGE SCALE GENOMIC DNA]</scope>
    <source>
        <strain evidence="10">CCUG 59189</strain>
    </source>
</reference>
<evidence type="ECO:0000256" key="5">
    <source>
        <dbReference type="ARBA" id="ARBA00022692"/>
    </source>
</evidence>
<feature type="transmembrane region" description="Helical" evidence="8">
    <location>
        <begin position="161"/>
        <end position="181"/>
    </location>
</feature>
<feature type="transmembrane region" description="Helical" evidence="8">
    <location>
        <begin position="251"/>
        <end position="276"/>
    </location>
</feature>
<dbReference type="RefSeq" id="WP_379321445.1">
    <property type="nucleotide sequence ID" value="NZ_JBHTLM010000023.1"/>
</dbReference>
<dbReference type="Gene3D" id="1.10.3470.10">
    <property type="entry name" value="ABC transporter involved in vitamin B12 uptake, BtuC"/>
    <property type="match status" value="1"/>
</dbReference>
<keyword evidence="5 8" id="KW-0812">Transmembrane</keyword>
<keyword evidence="10" id="KW-1185">Reference proteome</keyword>
<feature type="transmembrane region" description="Helical" evidence="8">
    <location>
        <begin position="202"/>
        <end position="222"/>
    </location>
</feature>
<feature type="transmembrane region" description="Helical" evidence="8">
    <location>
        <begin position="128"/>
        <end position="149"/>
    </location>
</feature>
<feature type="transmembrane region" description="Helical" evidence="8">
    <location>
        <begin position="288"/>
        <end position="307"/>
    </location>
</feature>
<keyword evidence="4" id="KW-1003">Cell membrane</keyword>
<comment type="subcellular location">
    <subcellularLocation>
        <location evidence="1">Cell membrane</location>
        <topology evidence="1">Multi-pass membrane protein</topology>
    </subcellularLocation>
</comment>
<evidence type="ECO:0000313" key="9">
    <source>
        <dbReference type="EMBL" id="MFD1179016.1"/>
    </source>
</evidence>
<evidence type="ECO:0000256" key="3">
    <source>
        <dbReference type="ARBA" id="ARBA00022448"/>
    </source>
</evidence>
<dbReference type="InterPro" id="IPR037294">
    <property type="entry name" value="ABC_BtuC-like"/>
</dbReference>
<keyword evidence="3" id="KW-0813">Transport</keyword>
<accession>A0ABW3S2J8</accession>
<feature type="transmembrane region" description="Helical" evidence="8">
    <location>
        <begin position="6"/>
        <end position="34"/>
    </location>
</feature>
<evidence type="ECO:0000256" key="4">
    <source>
        <dbReference type="ARBA" id="ARBA00022475"/>
    </source>
</evidence>
<dbReference type="PANTHER" id="PTHR30472:SF25">
    <property type="entry name" value="ABC TRANSPORTER PERMEASE PROTEIN MJ0876-RELATED"/>
    <property type="match status" value="1"/>
</dbReference>
<keyword evidence="7 8" id="KW-0472">Membrane</keyword>
<evidence type="ECO:0000256" key="1">
    <source>
        <dbReference type="ARBA" id="ARBA00004651"/>
    </source>
</evidence>
<dbReference type="SUPFAM" id="SSF81345">
    <property type="entry name" value="ABC transporter involved in vitamin B12 uptake, BtuC"/>
    <property type="match status" value="1"/>
</dbReference>
<evidence type="ECO:0000313" key="10">
    <source>
        <dbReference type="Proteomes" id="UP001597262"/>
    </source>
</evidence>
<dbReference type="Pfam" id="PF01032">
    <property type="entry name" value="FecCD"/>
    <property type="match status" value="1"/>
</dbReference>
<dbReference type="PANTHER" id="PTHR30472">
    <property type="entry name" value="FERRIC ENTEROBACTIN TRANSPORT SYSTEM PERMEASE PROTEIN"/>
    <property type="match status" value="1"/>
</dbReference>
<sequence>MIRGKLAGYGAIGIILLAVTLLLCIGFGSVSLPAQDIALILLHRIPGLSHLIHADWSVSSEQIVMQVRLPRVLLGLLVGASLAVAGAGFQGVLRNPLADPFTLGVSSGSAIGAAVLIFFGWQFSWLGIFTLPTVAFVTGAATLWIVIWLARENGKIPIESLILSGVVMQSFLGAVVSFLTAMSKKTVNEILYWTMGSLSLRGWSYTAILLPYLLIGVVFLWSRARTLNLLALGERQAAHTGLAVERTKLSVLIVATLMTAAAVSVSGVIGFVGLVVPHMIRLITGPDYRLIIPLSALGGGIFMMWSDLAARTLLAPTEIPLGIVTAFVGAPFFGYLLYRKKKQREEELLR</sequence>
<gene>
    <name evidence="9" type="ORF">ACFQ3W_22310</name>
</gene>
<dbReference type="EMBL" id="JBHTLM010000023">
    <property type="protein sequence ID" value="MFD1179016.1"/>
    <property type="molecule type" value="Genomic_DNA"/>
</dbReference>
<keyword evidence="6 8" id="KW-1133">Transmembrane helix</keyword>
<name>A0ABW3S2J8_9BACL</name>
<comment type="similarity">
    <text evidence="2">Belongs to the binding-protein-dependent transport system permease family. FecCD subfamily.</text>
</comment>
<feature type="transmembrane region" description="Helical" evidence="8">
    <location>
        <begin position="72"/>
        <end position="89"/>
    </location>
</feature>
<comment type="caution">
    <text evidence="9">The sequence shown here is derived from an EMBL/GenBank/DDBJ whole genome shotgun (WGS) entry which is preliminary data.</text>
</comment>
<proteinExistence type="inferred from homology"/>
<evidence type="ECO:0000256" key="8">
    <source>
        <dbReference type="SAM" id="Phobius"/>
    </source>
</evidence>
<dbReference type="InterPro" id="IPR000522">
    <property type="entry name" value="ABC_transptr_permease_BtuC"/>
</dbReference>
<evidence type="ECO:0000256" key="6">
    <source>
        <dbReference type="ARBA" id="ARBA00022989"/>
    </source>
</evidence>
<evidence type="ECO:0000256" key="7">
    <source>
        <dbReference type="ARBA" id="ARBA00023136"/>
    </source>
</evidence>
<feature type="transmembrane region" description="Helical" evidence="8">
    <location>
        <begin position="319"/>
        <end position="338"/>
    </location>
</feature>
<dbReference type="Proteomes" id="UP001597262">
    <property type="component" value="Unassembled WGS sequence"/>
</dbReference>
<evidence type="ECO:0000256" key="2">
    <source>
        <dbReference type="ARBA" id="ARBA00007935"/>
    </source>
</evidence>
<feature type="transmembrane region" description="Helical" evidence="8">
    <location>
        <begin position="101"/>
        <end position="121"/>
    </location>
</feature>